<feature type="transmembrane region" description="Helical" evidence="1">
    <location>
        <begin position="295"/>
        <end position="315"/>
    </location>
</feature>
<dbReference type="PANTHER" id="PTHR30590">
    <property type="entry name" value="INNER MEMBRANE PROTEIN"/>
    <property type="match status" value="1"/>
</dbReference>
<proteinExistence type="predicted"/>
<feature type="transmembrane region" description="Helical" evidence="1">
    <location>
        <begin position="257"/>
        <end position="275"/>
    </location>
</feature>
<sequence length="377" mass="42357">MKRISLLDILRGVAILGTLASNIGIFTGSGMTSSGEWLESFTLVWVDGKFLGMLTILFGVGLEIKYRQAQRRGYPWPWLYLWSAFLLFLDGLLHYFFVFEFDILMGYALTAMIVAFLVNRSDRVIRISLWISGSIHLIAVTAFSMMGPDRGIDSAPIKKEWAPAEWNVEASWWGDVLSRYEHFWSLRSEAFGIIPMGVFLFLCGVLLMRSGAFASDENGRRLRRKLMVWGIGVGLPLNLVTLLPPDMVIGSDLLSRYVFAPVLSFGYIGLIAWIWEKGWLFGLAARLQEVGRTALSCYMLQNIVASILFYEWGLGLSAKVGGALSTIAAWFGISLLLIVFAHFWLKRFPTGPFEIIWRRLAALPLTARSQPKTTTGN</sequence>
<dbReference type="Pfam" id="PF04235">
    <property type="entry name" value="DUF418"/>
    <property type="match status" value="1"/>
</dbReference>
<feature type="transmembrane region" description="Helical" evidence="1">
    <location>
        <begin position="50"/>
        <end position="66"/>
    </location>
</feature>
<dbReference type="PANTHER" id="PTHR30590:SF2">
    <property type="entry name" value="INNER MEMBRANE PROTEIN"/>
    <property type="match status" value="1"/>
</dbReference>
<dbReference type="EMBL" id="JAVDQG010000001">
    <property type="protein sequence ID" value="MDR6224741.1"/>
    <property type="molecule type" value="Genomic_DNA"/>
</dbReference>
<name>A0ABU1IJ06_9BACL</name>
<accession>A0ABU1IJ06</accession>
<dbReference type="Proteomes" id="UP001185012">
    <property type="component" value="Unassembled WGS sequence"/>
</dbReference>
<dbReference type="InterPro" id="IPR052529">
    <property type="entry name" value="Bact_Transport_Assoc"/>
</dbReference>
<keyword evidence="1" id="KW-0812">Transmembrane</keyword>
<keyword evidence="4" id="KW-1185">Reference proteome</keyword>
<evidence type="ECO:0000313" key="3">
    <source>
        <dbReference type="EMBL" id="MDR6224741.1"/>
    </source>
</evidence>
<feature type="transmembrane region" description="Helical" evidence="1">
    <location>
        <begin position="12"/>
        <end position="30"/>
    </location>
</feature>
<organism evidence="3 4">
    <name type="scientific">Desmospora profundinema</name>
    <dbReference type="NCBI Taxonomy" id="1571184"/>
    <lineage>
        <taxon>Bacteria</taxon>
        <taxon>Bacillati</taxon>
        <taxon>Bacillota</taxon>
        <taxon>Bacilli</taxon>
        <taxon>Bacillales</taxon>
        <taxon>Thermoactinomycetaceae</taxon>
        <taxon>Desmospora</taxon>
    </lineage>
</organism>
<evidence type="ECO:0000259" key="2">
    <source>
        <dbReference type="Pfam" id="PF04235"/>
    </source>
</evidence>
<reference evidence="3 4" key="1">
    <citation type="submission" date="2023-07" db="EMBL/GenBank/DDBJ databases">
        <title>Genomic Encyclopedia of Type Strains, Phase IV (KMG-IV): sequencing the most valuable type-strain genomes for metagenomic binning, comparative biology and taxonomic classification.</title>
        <authorList>
            <person name="Goeker M."/>
        </authorList>
    </citation>
    <scope>NUCLEOTIDE SEQUENCE [LARGE SCALE GENOMIC DNA]</scope>
    <source>
        <strain evidence="3 4">DSM 45903</strain>
    </source>
</reference>
<feature type="transmembrane region" description="Helical" evidence="1">
    <location>
        <begin position="127"/>
        <end position="146"/>
    </location>
</feature>
<feature type="transmembrane region" description="Helical" evidence="1">
    <location>
        <begin position="103"/>
        <end position="120"/>
    </location>
</feature>
<keyword evidence="1" id="KW-0472">Membrane</keyword>
<feature type="transmembrane region" description="Helical" evidence="1">
    <location>
        <begin position="327"/>
        <end position="345"/>
    </location>
</feature>
<feature type="transmembrane region" description="Helical" evidence="1">
    <location>
        <begin position="78"/>
        <end position="97"/>
    </location>
</feature>
<feature type="transmembrane region" description="Helical" evidence="1">
    <location>
        <begin position="226"/>
        <end position="245"/>
    </location>
</feature>
<feature type="transmembrane region" description="Helical" evidence="1">
    <location>
        <begin position="190"/>
        <end position="214"/>
    </location>
</feature>
<evidence type="ECO:0000313" key="4">
    <source>
        <dbReference type="Proteomes" id="UP001185012"/>
    </source>
</evidence>
<comment type="caution">
    <text evidence="3">The sequence shown here is derived from an EMBL/GenBank/DDBJ whole genome shotgun (WGS) entry which is preliminary data.</text>
</comment>
<evidence type="ECO:0000256" key="1">
    <source>
        <dbReference type="SAM" id="Phobius"/>
    </source>
</evidence>
<keyword evidence="1" id="KW-1133">Transmembrane helix</keyword>
<dbReference type="RefSeq" id="WP_309862330.1">
    <property type="nucleotide sequence ID" value="NZ_JAVDQG010000001.1"/>
</dbReference>
<gene>
    <name evidence="3" type="ORF">JOE21_000729</name>
</gene>
<feature type="domain" description="DUF418" evidence="2">
    <location>
        <begin position="207"/>
        <end position="362"/>
    </location>
</feature>
<dbReference type="InterPro" id="IPR007349">
    <property type="entry name" value="DUF418"/>
</dbReference>
<protein>
    <recommendedName>
        <fullName evidence="2">DUF418 domain-containing protein</fullName>
    </recommendedName>
</protein>